<proteinExistence type="predicted"/>
<dbReference type="Proteomes" id="UP000515789">
    <property type="component" value="Chromosome"/>
</dbReference>
<reference evidence="1 2" key="1">
    <citation type="submission" date="2019-04" db="EMBL/GenBank/DDBJ databases">
        <authorList>
            <person name="Schori C."/>
            <person name="Ahrens C."/>
        </authorList>
    </citation>
    <scope>NUCLEOTIDE SEQUENCE [LARGE SCALE GENOMIC DNA]</scope>
    <source>
        <strain evidence="1 2">DSM 2950</strain>
    </source>
</reference>
<name>A0A7G5N0M1_9FIRM</name>
<organism evidence="1 2">
    <name type="scientific">Blautia producta</name>
    <dbReference type="NCBI Taxonomy" id="33035"/>
    <lineage>
        <taxon>Bacteria</taxon>
        <taxon>Bacillati</taxon>
        <taxon>Bacillota</taxon>
        <taxon>Clostridia</taxon>
        <taxon>Lachnospirales</taxon>
        <taxon>Lachnospiraceae</taxon>
        <taxon>Blautia</taxon>
    </lineage>
</organism>
<sequence length="66" mass="7601">MSVRKIHLPQTLNEEAIADEFSDWEQVSFRTAKRFVPRTAPPRRRVGSPVPFIPTYLLPIPSIVIK</sequence>
<protein>
    <submittedName>
        <fullName evidence="1">Uncharacterized protein</fullName>
    </submittedName>
</protein>
<dbReference type="AlphaFoldDB" id="A0A7G5N0M1"/>
<gene>
    <name evidence="1" type="ORF">E5259_24060</name>
</gene>
<accession>A0A7G5N0M1</accession>
<evidence type="ECO:0000313" key="2">
    <source>
        <dbReference type="Proteomes" id="UP000515789"/>
    </source>
</evidence>
<dbReference type="EMBL" id="CP039126">
    <property type="protein sequence ID" value="QMW80414.1"/>
    <property type="molecule type" value="Genomic_DNA"/>
</dbReference>
<evidence type="ECO:0000313" key="1">
    <source>
        <dbReference type="EMBL" id="QMW80414.1"/>
    </source>
</evidence>